<dbReference type="CDD" id="cd02696">
    <property type="entry name" value="MurNAc-LAA"/>
    <property type="match status" value="1"/>
</dbReference>
<comment type="caution">
    <text evidence="4">The sequence shown here is derived from an EMBL/GenBank/DDBJ whole genome shotgun (WGS) entry which is preliminary data.</text>
</comment>
<dbReference type="Gene3D" id="2.60.40.3500">
    <property type="match status" value="1"/>
</dbReference>
<keyword evidence="5" id="KW-1185">Reference proteome</keyword>
<dbReference type="PANTHER" id="PTHR30404:SF0">
    <property type="entry name" value="N-ACETYLMURAMOYL-L-ALANINE AMIDASE AMIC"/>
    <property type="match status" value="1"/>
</dbReference>
<feature type="chain" id="PRO_5001937872" evidence="2">
    <location>
        <begin position="24"/>
        <end position="473"/>
    </location>
</feature>
<dbReference type="InterPro" id="IPR036582">
    <property type="entry name" value="Mao_N_sf"/>
</dbReference>
<feature type="signal peptide" evidence="2">
    <location>
        <begin position="1"/>
        <end position="23"/>
    </location>
</feature>
<dbReference type="OrthoDB" id="9806267at2"/>
<evidence type="ECO:0000313" key="5">
    <source>
        <dbReference type="Proteomes" id="UP000029734"/>
    </source>
</evidence>
<dbReference type="Gene3D" id="3.40.630.40">
    <property type="entry name" value="Zn-dependent exopeptidases"/>
    <property type="match status" value="1"/>
</dbReference>
<reference evidence="4 5" key="2">
    <citation type="submission" date="2014-10" db="EMBL/GenBank/DDBJ databases">
        <title>Comparative genomics of the Paenibacillus odorifer group.</title>
        <authorList>
            <person name="Tsai Y.-C."/>
            <person name="Martin N."/>
            <person name="Korlach J."/>
            <person name="Wiedmann M."/>
        </authorList>
    </citation>
    <scope>NUCLEOTIDE SEQUENCE [LARGE SCALE GENOMIC DNA]</scope>
    <source>
        <strain evidence="4 5">DSM 18334</strain>
    </source>
</reference>
<dbReference type="STRING" id="268407.PWYN_24710"/>
<dbReference type="SMART" id="SM00646">
    <property type="entry name" value="Ami_3"/>
    <property type="match status" value="1"/>
</dbReference>
<reference evidence="4 5" key="1">
    <citation type="submission" date="2014-08" db="EMBL/GenBank/DDBJ databases">
        <authorList>
            <person name="den Bakker H.C."/>
        </authorList>
    </citation>
    <scope>NUCLEOTIDE SEQUENCE [LARGE SCALE GENOMIC DNA]</scope>
    <source>
        <strain evidence="4 5">DSM 18334</strain>
    </source>
</reference>
<dbReference type="Proteomes" id="UP000029734">
    <property type="component" value="Unassembled WGS sequence"/>
</dbReference>
<organism evidence="4 5">
    <name type="scientific">Paenibacillus wynnii</name>
    <dbReference type="NCBI Taxonomy" id="268407"/>
    <lineage>
        <taxon>Bacteria</taxon>
        <taxon>Bacillati</taxon>
        <taxon>Bacillota</taxon>
        <taxon>Bacilli</taxon>
        <taxon>Bacillales</taxon>
        <taxon>Paenibacillaceae</taxon>
        <taxon>Paenibacillus</taxon>
    </lineage>
</organism>
<dbReference type="GO" id="GO:0009253">
    <property type="term" value="P:peptidoglycan catabolic process"/>
    <property type="evidence" value="ECO:0007669"/>
    <property type="project" value="InterPro"/>
</dbReference>
<dbReference type="PANTHER" id="PTHR30404">
    <property type="entry name" value="N-ACETYLMURAMOYL-L-ALANINE AMIDASE"/>
    <property type="match status" value="1"/>
</dbReference>
<evidence type="ECO:0000259" key="3">
    <source>
        <dbReference type="SMART" id="SM00646"/>
    </source>
</evidence>
<accession>A0A098M6V7</accession>
<proteinExistence type="predicted"/>
<dbReference type="EMBL" id="JQCR01000003">
    <property type="protein sequence ID" value="KGE17761.1"/>
    <property type="molecule type" value="Genomic_DNA"/>
</dbReference>
<dbReference type="InterPro" id="IPR050695">
    <property type="entry name" value="N-acetylmuramoyl_amidase_3"/>
</dbReference>
<dbReference type="SUPFAM" id="SSF55383">
    <property type="entry name" value="Copper amine oxidase, domain N"/>
    <property type="match status" value="1"/>
</dbReference>
<dbReference type="AlphaFoldDB" id="A0A098M6V7"/>
<keyword evidence="2" id="KW-0732">Signal</keyword>
<dbReference type="eggNOG" id="COG0860">
    <property type="taxonomic scope" value="Bacteria"/>
</dbReference>
<gene>
    <name evidence="4" type="ORF">PWYN_24710</name>
</gene>
<dbReference type="InterPro" id="IPR012854">
    <property type="entry name" value="Cu_amine_oxidase-like_N"/>
</dbReference>
<dbReference type="InterPro" id="IPR002508">
    <property type="entry name" value="MurNAc-LAA_cat"/>
</dbReference>
<evidence type="ECO:0000256" key="2">
    <source>
        <dbReference type="SAM" id="SignalP"/>
    </source>
</evidence>
<dbReference type="SUPFAM" id="SSF53187">
    <property type="entry name" value="Zn-dependent exopeptidases"/>
    <property type="match status" value="1"/>
</dbReference>
<name>A0A098M6V7_9BACL</name>
<evidence type="ECO:0000313" key="4">
    <source>
        <dbReference type="EMBL" id="KGE17761.1"/>
    </source>
</evidence>
<evidence type="ECO:0000256" key="1">
    <source>
        <dbReference type="ARBA" id="ARBA00022801"/>
    </source>
</evidence>
<keyword evidence="1" id="KW-0378">Hydrolase</keyword>
<dbReference type="Pfam" id="PF11741">
    <property type="entry name" value="AMIN"/>
    <property type="match status" value="1"/>
</dbReference>
<dbReference type="Gene3D" id="3.30.457.10">
    <property type="entry name" value="Copper amine oxidase-like, N-terminal domain"/>
    <property type="match status" value="1"/>
</dbReference>
<dbReference type="GO" id="GO:0008745">
    <property type="term" value="F:N-acetylmuramoyl-L-alanine amidase activity"/>
    <property type="evidence" value="ECO:0007669"/>
    <property type="project" value="InterPro"/>
</dbReference>
<dbReference type="RefSeq" id="WP_036657038.1">
    <property type="nucleotide sequence ID" value="NZ_JQCR01000003.1"/>
</dbReference>
<protein>
    <submittedName>
        <fullName evidence="4">N-acetylmuramoyl-L-alanine amidase</fullName>
    </submittedName>
</protein>
<dbReference type="GO" id="GO:0030288">
    <property type="term" value="C:outer membrane-bounded periplasmic space"/>
    <property type="evidence" value="ECO:0007669"/>
    <property type="project" value="TreeGrafter"/>
</dbReference>
<sequence>MKKFCCMLLLLLFVLVLPESGHAATVTGKIFLDGKELTASQGVQVENVNGTVMAPLRMISQNLGYKVDWDQKSQMVTIGQQGKTIQLIVNQKSASVDDKTVILNTAPLLKNDTTFVPIRFISEQFGLTVGWDNQDKIVTLVTPVSAPDTGNDTGTGVVVPPVDTTNLTQVNGVSFNNNQLLITMQGASQPKATLLTNPNRLVVDFPNATFSDVFGTGQLLDPNLNGKLDVVGYPDVSGVRYSLFSTAPYTVRFVVDLNYAKNYTVSISEDENKLVIVDLNAEDSGETGALPGNSGRKLVVLDAGHGAKDSGAVGVTGKYEKAFNLAIVLKAAALLKKEKNIDVVLTRSDDTFLELKERAAIANNLNADLFISVHANSSASSRATGAETYYQRQASKAFATVMHKYLVPATGLSDRGVRYGNFHVIRETKMPAVLLEVGYLSNKGDEALLFTEALQNRVAAAMVSGIKEYLGIK</sequence>
<dbReference type="Pfam" id="PF01520">
    <property type="entry name" value="Amidase_3"/>
    <property type="match status" value="1"/>
</dbReference>
<dbReference type="Pfam" id="PF07833">
    <property type="entry name" value="Cu_amine_oxidN1"/>
    <property type="match status" value="1"/>
</dbReference>
<feature type="domain" description="MurNAc-LAA" evidence="3">
    <location>
        <begin position="359"/>
        <end position="467"/>
    </location>
</feature>
<dbReference type="InterPro" id="IPR021731">
    <property type="entry name" value="AMIN_dom"/>
</dbReference>